<gene>
    <name evidence="2" type="ORF">ACFO0D_17595</name>
</gene>
<feature type="domain" description="Polynucleotide kinase-phosphatase ligase" evidence="1">
    <location>
        <begin position="6"/>
        <end position="136"/>
    </location>
</feature>
<dbReference type="Gene3D" id="3.30.470.30">
    <property type="entry name" value="DNA ligase/mRNA capping enzyme"/>
    <property type="match status" value="1"/>
</dbReference>
<dbReference type="RefSeq" id="WP_380063130.1">
    <property type="nucleotide sequence ID" value="NZ_JBHSEI010000015.1"/>
</dbReference>
<sequence>MRWRATNLFLASAHRVVDLNDPESVAAAEEWWLDLTGQGGEGMVVKPLGFLARSRKGLEQPAVKVRGREYLRIIYGPEYTRPENLERLRARGLNAKRSLALREFALGIEGLERFVHREPLRRVHECVFGVSALESETLDPRL</sequence>
<keyword evidence="3" id="KW-1185">Reference proteome</keyword>
<organism evidence="2 3">
    <name type="scientific">Deinococcus hohokamensis</name>
    <dbReference type="NCBI Taxonomy" id="309883"/>
    <lineage>
        <taxon>Bacteria</taxon>
        <taxon>Thermotogati</taxon>
        <taxon>Deinococcota</taxon>
        <taxon>Deinococci</taxon>
        <taxon>Deinococcales</taxon>
        <taxon>Deinococcaceae</taxon>
        <taxon>Deinococcus</taxon>
    </lineage>
</organism>
<comment type="caution">
    <text evidence="2">The sequence shown here is derived from an EMBL/GenBank/DDBJ whole genome shotgun (WGS) entry which is preliminary data.</text>
</comment>
<evidence type="ECO:0000313" key="2">
    <source>
        <dbReference type="EMBL" id="MFC4640145.1"/>
    </source>
</evidence>
<reference evidence="3" key="1">
    <citation type="journal article" date="2019" name="Int. J. Syst. Evol. Microbiol.">
        <title>The Global Catalogue of Microorganisms (GCM) 10K type strain sequencing project: providing services to taxonomists for standard genome sequencing and annotation.</title>
        <authorList>
            <consortium name="The Broad Institute Genomics Platform"/>
            <consortium name="The Broad Institute Genome Sequencing Center for Infectious Disease"/>
            <person name="Wu L."/>
            <person name="Ma J."/>
        </authorList>
    </citation>
    <scope>NUCLEOTIDE SEQUENCE [LARGE SCALE GENOMIC DNA]</scope>
    <source>
        <strain evidence="3">CCUG 55995</strain>
    </source>
</reference>
<accession>A0ABV9IFH7</accession>
<dbReference type="InterPro" id="IPR032380">
    <property type="entry name" value="PNKP_ligase_dom"/>
</dbReference>
<protein>
    <recommendedName>
        <fullName evidence="1">Polynucleotide kinase-phosphatase ligase domain-containing protein</fullName>
    </recommendedName>
</protein>
<evidence type="ECO:0000259" key="1">
    <source>
        <dbReference type="Pfam" id="PF16542"/>
    </source>
</evidence>
<evidence type="ECO:0000313" key="3">
    <source>
        <dbReference type="Proteomes" id="UP001595952"/>
    </source>
</evidence>
<proteinExistence type="predicted"/>
<dbReference type="Proteomes" id="UP001595952">
    <property type="component" value="Unassembled WGS sequence"/>
</dbReference>
<dbReference type="EMBL" id="JBHSEI010000015">
    <property type="protein sequence ID" value="MFC4640145.1"/>
    <property type="molecule type" value="Genomic_DNA"/>
</dbReference>
<name>A0ABV9IFH7_9DEIO</name>
<dbReference type="Pfam" id="PF16542">
    <property type="entry name" value="PNKP_ligase"/>
    <property type="match status" value="1"/>
</dbReference>